<dbReference type="InterPro" id="IPR011990">
    <property type="entry name" value="TPR-like_helical_dom_sf"/>
</dbReference>
<keyword evidence="4 12" id="KW-0812">Transmembrane</keyword>
<evidence type="ECO:0000256" key="9">
    <source>
        <dbReference type="ARBA" id="ARBA00023136"/>
    </source>
</evidence>
<dbReference type="Gene3D" id="1.25.40.10">
    <property type="entry name" value="Tetratricopeptide repeat domain"/>
    <property type="match status" value="1"/>
</dbReference>
<evidence type="ECO:0000256" key="10">
    <source>
        <dbReference type="ARBA" id="ARBA00023140"/>
    </source>
</evidence>
<keyword evidence="9 11" id="KW-0472">Membrane</keyword>
<gene>
    <name evidence="13" type="primary">FIS1</name>
    <name evidence="13" type="ORF">g.177</name>
</gene>
<reference evidence="13" key="1">
    <citation type="submission" date="2018-10" db="EMBL/GenBank/DDBJ databases">
        <title>Transcriptome assembly of Aceria tosichella (Wheat curl mite) Type 2.</title>
        <authorList>
            <person name="Scully E.D."/>
            <person name="Geib S.M."/>
            <person name="Palmer N.A."/>
            <person name="Gupta A.K."/>
            <person name="Sarath G."/>
            <person name="Tatineni S."/>
        </authorList>
    </citation>
    <scope>NUCLEOTIDE SEQUENCE</scope>
    <source>
        <strain evidence="13">LincolnNE</strain>
    </source>
</reference>
<dbReference type="InterPro" id="IPR016543">
    <property type="entry name" value="Fis1"/>
</dbReference>
<dbReference type="PANTHER" id="PTHR13247">
    <property type="entry name" value="TETRATRICOPEPTIDE REPEAT PROTEIN 11 TPR REPEAT PROTEIN 11"/>
    <property type="match status" value="1"/>
</dbReference>
<dbReference type="PANTHER" id="PTHR13247:SF0">
    <property type="entry name" value="MITOCHONDRIAL FISSION 1 PROTEIN"/>
    <property type="match status" value="1"/>
</dbReference>
<dbReference type="Pfam" id="PF14853">
    <property type="entry name" value="Fis1_TPR_C"/>
    <property type="match status" value="1"/>
</dbReference>
<dbReference type="AlphaFoldDB" id="A0A6G1SJ63"/>
<feature type="transmembrane region" description="Helical" evidence="12">
    <location>
        <begin position="124"/>
        <end position="148"/>
    </location>
</feature>
<dbReference type="GO" id="GO:0000422">
    <property type="term" value="P:autophagy of mitochondrion"/>
    <property type="evidence" value="ECO:0007669"/>
    <property type="project" value="TreeGrafter"/>
</dbReference>
<dbReference type="Pfam" id="PF14852">
    <property type="entry name" value="Fis1_TPR_N"/>
    <property type="match status" value="1"/>
</dbReference>
<dbReference type="InterPro" id="IPR033745">
    <property type="entry name" value="Fis1_cytosol"/>
</dbReference>
<dbReference type="CDD" id="cd12212">
    <property type="entry name" value="Fis1"/>
    <property type="match status" value="1"/>
</dbReference>
<organism evidence="13">
    <name type="scientific">Aceria tosichella</name>
    <name type="common">wheat curl mite</name>
    <dbReference type="NCBI Taxonomy" id="561515"/>
    <lineage>
        <taxon>Eukaryota</taxon>
        <taxon>Metazoa</taxon>
        <taxon>Ecdysozoa</taxon>
        <taxon>Arthropoda</taxon>
        <taxon>Chelicerata</taxon>
        <taxon>Arachnida</taxon>
        <taxon>Acari</taxon>
        <taxon>Acariformes</taxon>
        <taxon>Trombidiformes</taxon>
        <taxon>Prostigmata</taxon>
        <taxon>Eupodina</taxon>
        <taxon>Eriophyoidea</taxon>
        <taxon>Eriophyidae</taxon>
        <taxon>Eriophyinae</taxon>
        <taxon>Aceriini</taxon>
        <taxon>Aceria</taxon>
    </lineage>
</organism>
<keyword evidence="10" id="KW-0576">Peroxisome</keyword>
<dbReference type="InterPro" id="IPR028061">
    <property type="entry name" value="Fis1_TPR_C"/>
</dbReference>
<evidence type="ECO:0000256" key="12">
    <source>
        <dbReference type="SAM" id="Phobius"/>
    </source>
</evidence>
<evidence type="ECO:0000256" key="1">
    <source>
        <dbReference type="ARBA" id="ARBA00004549"/>
    </source>
</evidence>
<dbReference type="GO" id="GO:0016559">
    <property type="term" value="P:peroxisome fission"/>
    <property type="evidence" value="ECO:0007669"/>
    <property type="project" value="TreeGrafter"/>
</dbReference>
<evidence type="ECO:0000256" key="11">
    <source>
        <dbReference type="PIRNR" id="PIRNR008835"/>
    </source>
</evidence>
<keyword evidence="6 11" id="KW-1000">Mitochondrion outer membrane</keyword>
<dbReference type="InterPro" id="IPR028058">
    <property type="entry name" value="Fis1_TPR_N"/>
</dbReference>
<dbReference type="PIRSF" id="PIRSF008835">
    <property type="entry name" value="TPR_repeat_11_Fis1"/>
    <property type="match status" value="1"/>
</dbReference>
<evidence type="ECO:0000256" key="2">
    <source>
        <dbReference type="ARBA" id="ARBA00004572"/>
    </source>
</evidence>
<comment type="function">
    <text evidence="11">Involved in the fragmentation of the mitochondrial network and its perinuclear clustering.</text>
</comment>
<evidence type="ECO:0000256" key="6">
    <source>
        <dbReference type="ARBA" id="ARBA00022787"/>
    </source>
</evidence>
<keyword evidence="7 12" id="KW-1133">Transmembrane helix</keyword>
<comment type="subcellular location">
    <subcellularLocation>
        <location evidence="2">Mitochondrion outer membrane</location>
        <topology evidence="2">Single-pass membrane protein</topology>
    </subcellularLocation>
    <subcellularLocation>
        <location evidence="1">Peroxisome membrane</location>
        <topology evidence="1">Single-pass membrane protein</topology>
    </subcellularLocation>
</comment>
<evidence type="ECO:0000256" key="4">
    <source>
        <dbReference type="ARBA" id="ARBA00022692"/>
    </source>
</evidence>
<dbReference type="FunFam" id="1.25.40.10:FF:000147">
    <property type="entry name" value="Mitochondrial fission 1 protein"/>
    <property type="match status" value="1"/>
</dbReference>
<comment type="similarity">
    <text evidence="3 11">Belongs to the FIS1 family.</text>
</comment>
<sequence>MDEIIEQTISDNEIARMARAHEESRGTGAEAETVAAFQYAHALLRSRHTQDIKHGISLMESLYYEGNKEQRRDYLYYIAIGQTRLKQYNLALDCVEHFLQFEPENRQAKQLQAYIKEKLTKDGLMGMAITGGAVLALGGLIGLGLSMAKK</sequence>
<dbReference type="GO" id="GO:0005778">
    <property type="term" value="C:peroxisomal membrane"/>
    <property type="evidence" value="ECO:0007669"/>
    <property type="project" value="UniProtKB-SubCell"/>
</dbReference>
<keyword evidence="8 11" id="KW-0496">Mitochondrion</keyword>
<accession>A0A6G1SJ63</accession>
<evidence type="ECO:0000313" key="13">
    <source>
        <dbReference type="EMBL" id="MDE49953.1"/>
    </source>
</evidence>
<dbReference type="EMBL" id="GGYP01005182">
    <property type="protein sequence ID" value="MDE49953.1"/>
    <property type="molecule type" value="Transcribed_RNA"/>
</dbReference>
<dbReference type="GO" id="GO:0043653">
    <property type="term" value="P:mitochondrial fragmentation involved in apoptotic process"/>
    <property type="evidence" value="ECO:0007669"/>
    <property type="project" value="TreeGrafter"/>
</dbReference>
<proteinExistence type="inferred from homology"/>
<evidence type="ECO:0000256" key="5">
    <source>
        <dbReference type="ARBA" id="ARBA00022703"/>
    </source>
</evidence>
<evidence type="ECO:0000256" key="3">
    <source>
        <dbReference type="ARBA" id="ARBA00008937"/>
    </source>
</evidence>
<evidence type="ECO:0000256" key="7">
    <source>
        <dbReference type="ARBA" id="ARBA00022989"/>
    </source>
</evidence>
<comment type="domain">
    <text evidence="11">The C-terminus is required for mitochondrial localization, while the N-terminus is necessary for mitochondrial fission.</text>
</comment>
<evidence type="ECO:0000256" key="8">
    <source>
        <dbReference type="ARBA" id="ARBA00023128"/>
    </source>
</evidence>
<name>A0A6G1SJ63_9ACAR</name>
<dbReference type="GO" id="GO:0005741">
    <property type="term" value="C:mitochondrial outer membrane"/>
    <property type="evidence" value="ECO:0007669"/>
    <property type="project" value="UniProtKB-SubCell"/>
</dbReference>
<keyword evidence="5" id="KW-0053">Apoptosis</keyword>
<dbReference type="GO" id="GO:0000266">
    <property type="term" value="P:mitochondrial fission"/>
    <property type="evidence" value="ECO:0007669"/>
    <property type="project" value="UniProtKB-UniRule"/>
</dbReference>
<dbReference type="SUPFAM" id="SSF48452">
    <property type="entry name" value="TPR-like"/>
    <property type="match status" value="1"/>
</dbReference>
<protein>
    <recommendedName>
        <fullName evidence="11">Mitochondrial fission 1 protein</fullName>
    </recommendedName>
</protein>